<feature type="compositionally biased region" description="Polar residues" evidence="1">
    <location>
        <begin position="30"/>
        <end position="47"/>
    </location>
</feature>
<feature type="region of interest" description="Disordered" evidence="1">
    <location>
        <begin position="23"/>
        <end position="51"/>
    </location>
</feature>
<dbReference type="PANTHER" id="PTHR47027:SF20">
    <property type="entry name" value="REVERSE TRANSCRIPTASE-LIKE PROTEIN WITH RNA-DIRECTED DNA POLYMERASE DOMAIN"/>
    <property type="match status" value="1"/>
</dbReference>
<comment type="caution">
    <text evidence="3">The sequence shown here is derived from an EMBL/GenBank/DDBJ whole genome shotgun (WGS) entry which is preliminary data.</text>
</comment>
<name>A0AAV1LMQ9_9NEOP</name>
<dbReference type="InterPro" id="IPR005135">
    <property type="entry name" value="Endo/exonuclease/phosphatase"/>
</dbReference>
<dbReference type="CDD" id="cd09076">
    <property type="entry name" value="L1-EN"/>
    <property type="match status" value="1"/>
</dbReference>
<gene>
    <name evidence="3" type="ORF">PARMNEM_LOCUS14970</name>
</gene>
<dbReference type="EMBL" id="CAVLGL010000092">
    <property type="protein sequence ID" value="CAK1595504.1"/>
    <property type="molecule type" value="Genomic_DNA"/>
</dbReference>
<dbReference type="AlphaFoldDB" id="A0AAV1LMQ9"/>
<dbReference type="SUPFAM" id="SSF56219">
    <property type="entry name" value="DNase I-like"/>
    <property type="match status" value="1"/>
</dbReference>
<feature type="domain" description="Endonuclease/exonuclease/phosphatase" evidence="2">
    <location>
        <begin position="185"/>
        <end position="322"/>
    </location>
</feature>
<proteinExistence type="predicted"/>
<dbReference type="PANTHER" id="PTHR47027">
    <property type="entry name" value="REVERSE TRANSCRIPTASE DOMAIN-CONTAINING PROTEIN"/>
    <property type="match status" value="1"/>
</dbReference>
<evidence type="ECO:0000259" key="2">
    <source>
        <dbReference type="Pfam" id="PF14529"/>
    </source>
</evidence>
<accession>A0AAV1LMQ9</accession>
<dbReference type="Pfam" id="PF14529">
    <property type="entry name" value="Exo_endo_phos_2"/>
    <property type="match status" value="1"/>
</dbReference>
<keyword evidence="4" id="KW-1185">Reference proteome</keyword>
<evidence type="ECO:0000313" key="3">
    <source>
        <dbReference type="EMBL" id="CAK1595504.1"/>
    </source>
</evidence>
<evidence type="ECO:0000256" key="1">
    <source>
        <dbReference type="SAM" id="MobiDB-lite"/>
    </source>
</evidence>
<protein>
    <recommendedName>
        <fullName evidence="2">Endonuclease/exonuclease/phosphatase domain-containing protein</fullName>
    </recommendedName>
</protein>
<dbReference type="GO" id="GO:0003824">
    <property type="term" value="F:catalytic activity"/>
    <property type="evidence" value="ECO:0007669"/>
    <property type="project" value="InterPro"/>
</dbReference>
<sequence length="835" mass="97572">MLVKEENFWVKYFLDRRPSDDDDGISSSITVNDGRTNTHTQTKIQAPQTGQLQQNKQQQANSLPSRLVPAGVLDHYLPTKRCEVLHIATLNTRTLRTHESLLELEKSLENIKYDILGICEMRRLGEKIEDHGSYILYHKGETAGCRGVGFLIKQLLRTCIQELIGISDRLAILNVKLPGYKKPWSIIQAYAPTENSDLSVLEAFYYKISLAIKNNTDKHIILMGDFNAQIGARQNNSEYVLGKFGHGKRSRNGQKLVEFLMEHNLSALNTNFNKNKYNKWTWISPDGSYKNEIDYIITNYPRAFTDTTVISNLNFNTNHRMVRCSLRKFQTKISRNHIKNNMIKLPSQPCLMKCNPFKETNEHITSDEIETTLKYDILENELQSLYISKNYAHKPNKYQLSEHTLQLIGERKELIAIQAKKENIKLVADLSKRIRESIRKDRKVKRLKTFEHYIQKKGGVKKALKELREVGKEWIPKLKDKSNTTTIRQNIKDLATSFYRQLYARQHQITIGHHRRVLTQHIDEGKSEPVPDILLCEVEKAIKSQKMEKSPGPDKITNELMRGNIEELTPILTKIFNEILTNDLVLIEERPENLEYMINNLNEESIKAGLKMNTNKTKIMTNSTKSNITINGDSLEYVKDYIYLGQVISIENQIPKEINLRIATGWKKYWSLKEIVKSKDLSMSIKRKTFNTCILPCLTYGCETWTLTKALREKLAVAQRAMERSMTGYKRQDKIRNIDLRNLTKLTDILERIDQQKWRWSGHMVRDKMGKWSRRVTEWYPRDSKRRRGRQHTRWEDEIRLTAGPNWRRVAQDRQQWKSLEEAFANRHAELRDIL</sequence>
<evidence type="ECO:0000313" key="4">
    <source>
        <dbReference type="Proteomes" id="UP001314205"/>
    </source>
</evidence>
<dbReference type="Proteomes" id="UP001314205">
    <property type="component" value="Unassembled WGS sequence"/>
</dbReference>
<dbReference type="InterPro" id="IPR036691">
    <property type="entry name" value="Endo/exonu/phosph_ase_sf"/>
</dbReference>
<reference evidence="3 4" key="1">
    <citation type="submission" date="2023-11" db="EMBL/GenBank/DDBJ databases">
        <authorList>
            <person name="Hedman E."/>
            <person name="Englund M."/>
            <person name="Stromberg M."/>
            <person name="Nyberg Akerstrom W."/>
            <person name="Nylinder S."/>
            <person name="Jareborg N."/>
            <person name="Kallberg Y."/>
            <person name="Kronander E."/>
        </authorList>
    </citation>
    <scope>NUCLEOTIDE SEQUENCE [LARGE SCALE GENOMIC DNA]</scope>
</reference>
<organism evidence="3 4">
    <name type="scientific">Parnassius mnemosyne</name>
    <name type="common">clouded apollo</name>
    <dbReference type="NCBI Taxonomy" id="213953"/>
    <lineage>
        <taxon>Eukaryota</taxon>
        <taxon>Metazoa</taxon>
        <taxon>Ecdysozoa</taxon>
        <taxon>Arthropoda</taxon>
        <taxon>Hexapoda</taxon>
        <taxon>Insecta</taxon>
        <taxon>Pterygota</taxon>
        <taxon>Neoptera</taxon>
        <taxon>Endopterygota</taxon>
        <taxon>Lepidoptera</taxon>
        <taxon>Glossata</taxon>
        <taxon>Ditrysia</taxon>
        <taxon>Papilionoidea</taxon>
        <taxon>Papilionidae</taxon>
        <taxon>Parnassiinae</taxon>
        <taxon>Parnassini</taxon>
        <taxon>Parnassius</taxon>
        <taxon>Driopa</taxon>
    </lineage>
</organism>
<dbReference type="Gene3D" id="3.60.10.10">
    <property type="entry name" value="Endonuclease/exonuclease/phosphatase"/>
    <property type="match status" value="1"/>
</dbReference>